<comment type="similarity">
    <text evidence="1">Belongs to the ROK (NagC/XylR) family.</text>
</comment>
<keyword evidence="5" id="KW-1185">Reference proteome</keyword>
<dbReference type="Proteomes" id="UP000297318">
    <property type="component" value="Unassembled WGS sequence"/>
</dbReference>
<dbReference type="SUPFAM" id="SSF53067">
    <property type="entry name" value="Actin-like ATPase domain"/>
    <property type="match status" value="1"/>
</dbReference>
<dbReference type="AlphaFoldDB" id="A0A4Z1E5Z9"/>
<dbReference type="RefSeq" id="WP_135849200.1">
    <property type="nucleotide sequence ID" value="NZ_RHPJ01000002.1"/>
</dbReference>
<feature type="domain" description="HTH marR-type" evidence="3">
    <location>
        <begin position="16"/>
        <end position="65"/>
    </location>
</feature>
<sequence length="402" mass="41983">MEQRGTMQVREYNLERTLAAIRSTGPLTAAQIARTTGLSRPSVTSIIGELTALGWIDVIEPVLDGQGGRPPQRYGFRHGAGLLLGLDIGAHRIAALLTDLAGDVLVEDHVTVDPELGAAARLAALDALVVGVLDTHGSAPDAVWAVAAAVTGPVDATGRTPLFSPLPGWTEVDLVGHLRRTLPCPVQVENDVKLGLLAEHRWGAARGARDVVYVLAGLRTGAAALVEGRLVRGHGGAAGEIGRLPEVRWHRAVEILTGEEGDGDADRTRATFEAARRGDADARTRVRSYARAVATGASALVLMLDPEVVVLGGGSVPWADLWVPEFSASLGRSVIRMPAVTVSTLGGDHVARGAIRLAQQRIESSHLTGGVRPARRPPADDDGSDDGSAAPPRRPSGATPAT</sequence>
<proteinExistence type="inferred from homology"/>
<dbReference type="InterPro" id="IPR043129">
    <property type="entry name" value="ATPase_NBD"/>
</dbReference>
<dbReference type="PANTHER" id="PTHR18964">
    <property type="entry name" value="ROK (REPRESSOR, ORF, KINASE) FAMILY"/>
    <property type="match status" value="1"/>
</dbReference>
<dbReference type="PANTHER" id="PTHR18964:SF149">
    <property type="entry name" value="BIFUNCTIONAL UDP-N-ACETYLGLUCOSAMINE 2-EPIMERASE_N-ACETYLMANNOSAMINE KINASE"/>
    <property type="match status" value="1"/>
</dbReference>
<evidence type="ECO:0000256" key="2">
    <source>
        <dbReference type="SAM" id="MobiDB-lite"/>
    </source>
</evidence>
<evidence type="ECO:0000313" key="4">
    <source>
        <dbReference type="EMBL" id="TGO05147.1"/>
    </source>
</evidence>
<feature type="region of interest" description="Disordered" evidence="2">
    <location>
        <begin position="362"/>
        <end position="402"/>
    </location>
</feature>
<dbReference type="Gene3D" id="3.30.420.40">
    <property type="match status" value="4"/>
</dbReference>
<dbReference type="Pfam" id="PF00480">
    <property type="entry name" value="ROK"/>
    <property type="match status" value="2"/>
</dbReference>
<dbReference type="SUPFAM" id="SSF46785">
    <property type="entry name" value="Winged helix' DNA-binding domain"/>
    <property type="match status" value="1"/>
</dbReference>
<comment type="caution">
    <text evidence="4">The sequence shown here is derived from an EMBL/GenBank/DDBJ whole genome shotgun (WGS) entry which is preliminary data.</text>
</comment>
<dbReference type="InterPro" id="IPR000835">
    <property type="entry name" value="HTH_MarR-typ"/>
</dbReference>
<organism evidence="4 5">
    <name type="scientific">Serinibacter arcticus</name>
    <dbReference type="NCBI Taxonomy" id="1655435"/>
    <lineage>
        <taxon>Bacteria</taxon>
        <taxon>Bacillati</taxon>
        <taxon>Actinomycetota</taxon>
        <taxon>Actinomycetes</taxon>
        <taxon>Micrococcales</taxon>
        <taxon>Beutenbergiaceae</taxon>
        <taxon>Serinibacter</taxon>
    </lineage>
</organism>
<dbReference type="InterPro" id="IPR000600">
    <property type="entry name" value="ROK"/>
</dbReference>
<dbReference type="Pfam" id="PF12802">
    <property type="entry name" value="MarR_2"/>
    <property type="match status" value="1"/>
</dbReference>
<dbReference type="Gene3D" id="1.10.10.10">
    <property type="entry name" value="Winged helix-like DNA-binding domain superfamily/Winged helix DNA-binding domain"/>
    <property type="match status" value="1"/>
</dbReference>
<accession>A0A4Z1E5Z9</accession>
<evidence type="ECO:0000313" key="5">
    <source>
        <dbReference type="Proteomes" id="UP000297318"/>
    </source>
</evidence>
<evidence type="ECO:0000259" key="3">
    <source>
        <dbReference type="Pfam" id="PF12802"/>
    </source>
</evidence>
<reference evidence="4 5" key="1">
    <citation type="submission" date="2018-11" db="EMBL/GenBank/DDBJ databases">
        <title>Complete genome sequencing of the Actinobacteria Serinibacter sp. K3-2.</title>
        <authorList>
            <person name="Rakitin A.L."/>
            <person name="Beletsky A.V."/>
            <person name="Mardanov A.V."/>
            <person name="Ravin N.V."/>
            <person name="Gromova A.S."/>
            <person name="Filippova S.N."/>
            <person name="Gal'Chenko V.F."/>
        </authorList>
    </citation>
    <scope>NUCLEOTIDE SEQUENCE [LARGE SCALE GENOMIC DNA]</scope>
    <source>
        <strain evidence="4 5">K3-2</strain>
    </source>
</reference>
<gene>
    <name evidence="4" type="ORF">SERN_1151</name>
</gene>
<dbReference type="OrthoDB" id="37575at2"/>
<dbReference type="GO" id="GO:0003700">
    <property type="term" value="F:DNA-binding transcription factor activity"/>
    <property type="evidence" value="ECO:0007669"/>
    <property type="project" value="InterPro"/>
</dbReference>
<name>A0A4Z1E5Z9_9MICO</name>
<dbReference type="InterPro" id="IPR036390">
    <property type="entry name" value="WH_DNA-bd_sf"/>
</dbReference>
<dbReference type="InterPro" id="IPR036388">
    <property type="entry name" value="WH-like_DNA-bd_sf"/>
</dbReference>
<protein>
    <submittedName>
        <fullName evidence="4">N-acetylglucosamine-6P-responsive transcriptional repressor NagC, ROK family</fullName>
    </submittedName>
</protein>
<dbReference type="EMBL" id="RHPJ01000002">
    <property type="protein sequence ID" value="TGO05147.1"/>
    <property type="molecule type" value="Genomic_DNA"/>
</dbReference>
<evidence type="ECO:0000256" key="1">
    <source>
        <dbReference type="ARBA" id="ARBA00006479"/>
    </source>
</evidence>